<protein>
    <submittedName>
        <fullName evidence="2">Uncharacterized protein</fullName>
    </submittedName>
</protein>
<dbReference type="AlphaFoldDB" id="A0A8S4Q4L1"/>
<accession>A0A8S4Q4L1</accession>
<feature type="non-terminal residue" evidence="2">
    <location>
        <position position="1"/>
    </location>
</feature>
<evidence type="ECO:0000256" key="1">
    <source>
        <dbReference type="SAM" id="MobiDB-lite"/>
    </source>
</evidence>
<sequence length="168" mass="18637">QLRETLGIELPTNDAPPTSLETATPTQPVVPQSDHQCQSNQDQSPEPLDTSERQNSDLRAQSTEPLHTSEPQNSDLRAQSSEIIPVSSKEFMSVSSLIRGRVKLEDVNKTYQMIWTRFKEEGKTDPLTPGDMYKMGLKVTGQTGEAKLKVLRALKIVHISNKGAVKLL</sequence>
<evidence type="ECO:0000313" key="2">
    <source>
        <dbReference type="EMBL" id="CAH1800830.1"/>
    </source>
</evidence>
<dbReference type="EMBL" id="CAIIXF020000012">
    <property type="protein sequence ID" value="CAH1800830.1"/>
    <property type="molecule type" value="Genomic_DNA"/>
</dbReference>
<name>A0A8S4Q4L1_OWEFU</name>
<proteinExistence type="predicted"/>
<keyword evidence="3" id="KW-1185">Reference proteome</keyword>
<reference evidence="2" key="1">
    <citation type="submission" date="2022-03" db="EMBL/GenBank/DDBJ databases">
        <authorList>
            <person name="Martin C."/>
        </authorList>
    </citation>
    <scope>NUCLEOTIDE SEQUENCE</scope>
</reference>
<feature type="compositionally biased region" description="Polar residues" evidence="1">
    <location>
        <begin position="57"/>
        <end position="81"/>
    </location>
</feature>
<organism evidence="2 3">
    <name type="scientific">Owenia fusiformis</name>
    <name type="common">Polychaete worm</name>
    <dbReference type="NCBI Taxonomy" id="6347"/>
    <lineage>
        <taxon>Eukaryota</taxon>
        <taxon>Metazoa</taxon>
        <taxon>Spiralia</taxon>
        <taxon>Lophotrochozoa</taxon>
        <taxon>Annelida</taxon>
        <taxon>Polychaeta</taxon>
        <taxon>Sedentaria</taxon>
        <taxon>Canalipalpata</taxon>
        <taxon>Sabellida</taxon>
        <taxon>Oweniida</taxon>
        <taxon>Oweniidae</taxon>
        <taxon>Owenia</taxon>
    </lineage>
</organism>
<feature type="region of interest" description="Disordered" evidence="1">
    <location>
        <begin position="1"/>
        <end position="81"/>
    </location>
</feature>
<comment type="caution">
    <text evidence="2">The sequence shown here is derived from an EMBL/GenBank/DDBJ whole genome shotgun (WGS) entry which is preliminary data.</text>
</comment>
<dbReference type="OrthoDB" id="193920at2759"/>
<feature type="compositionally biased region" description="Polar residues" evidence="1">
    <location>
        <begin position="15"/>
        <end position="44"/>
    </location>
</feature>
<gene>
    <name evidence="2" type="ORF">OFUS_LOCUS24668</name>
</gene>
<dbReference type="Proteomes" id="UP000749559">
    <property type="component" value="Unassembled WGS sequence"/>
</dbReference>
<dbReference type="Pfam" id="PF11362">
    <property type="entry name" value="DUF3161"/>
    <property type="match status" value="1"/>
</dbReference>
<evidence type="ECO:0000313" key="3">
    <source>
        <dbReference type="Proteomes" id="UP000749559"/>
    </source>
</evidence>